<sequence length="213" mass="22765">MKTSIKNLFAVALTSLVLTSSAFAATDVKSNQVTILNQVKNISKIEVKGNVEIILVQATVESVKVYDSYYAKNALVQQQDGVLRISSFQKETLTVAVYVRNLSSIEAADNATVTTLGKVNFLSLDVVLTGKAKADLNTNTVNLTTVVKDNAILNLSGYTTDLYASMGANANLNLAQFKADCSSVNSIAPVYAKTTPVKKVTLESIGYADDLAK</sequence>
<keyword evidence="1" id="KW-0732">Signal</keyword>
<dbReference type="Gene3D" id="2.160.20.120">
    <property type="match status" value="1"/>
</dbReference>
<dbReference type="AlphaFoldDB" id="A0A4U1C7B5"/>
<dbReference type="Proteomes" id="UP000310477">
    <property type="component" value="Unassembled WGS sequence"/>
</dbReference>
<proteinExistence type="predicted"/>
<evidence type="ECO:0000313" key="4">
    <source>
        <dbReference type="Proteomes" id="UP000310477"/>
    </source>
</evidence>
<comment type="caution">
    <text evidence="3">The sequence shown here is derived from an EMBL/GenBank/DDBJ whole genome shotgun (WGS) entry which is preliminary data.</text>
</comment>
<organism evidence="3 4">
    <name type="scientific">Pedobacter cryotolerans</name>
    <dbReference type="NCBI Taxonomy" id="2571270"/>
    <lineage>
        <taxon>Bacteria</taxon>
        <taxon>Pseudomonadati</taxon>
        <taxon>Bacteroidota</taxon>
        <taxon>Sphingobacteriia</taxon>
        <taxon>Sphingobacteriales</taxon>
        <taxon>Sphingobacteriaceae</taxon>
        <taxon>Pedobacter</taxon>
    </lineage>
</organism>
<reference evidence="3 4" key="1">
    <citation type="submission" date="2019-04" db="EMBL/GenBank/DDBJ databases">
        <title>Pedobacter sp. AR-2-6 sp. nov., isolated from Arctic soil.</title>
        <authorList>
            <person name="Dahal R.H."/>
            <person name="Kim D.-U."/>
        </authorList>
    </citation>
    <scope>NUCLEOTIDE SEQUENCE [LARGE SCALE GENOMIC DNA]</scope>
    <source>
        <strain evidence="3 4">AR-2-6</strain>
    </source>
</reference>
<evidence type="ECO:0000256" key="1">
    <source>
        <dbReference type="SAM" id="SignalP"/>
    </source>
</evidence>
<dbReference type="RefSeq" id="WP_136876001.1">
    <property type="nucleotide sequence ID" value="NZ_SWBO01000003.1"/>
</dbReference>
<keyword evidence="4" id="KW-1185">Reference proteome</keyword>
<accession>A0A4U1C7B5</accession>
<feature type="signal peptide" evidence="1">
    <location>
        <begin position="1"/>
        <end position="24"/>
    </location>
</feature>
<dbReference type="InterPro" id="IPR021255">
    <property type="entry name" value="DUF2807"/>
</dbReference>
<gene>
    <name evidence="3" type="ORF">FA045_07305</name>
</gene>
<evidence type="ECO:0000313" key="3">
    <source>
        <dbReference type="EMBL" id="TKC02042.1"/>
    </source>
</evidence>
<feature type="chain" id="PRO_5020701220" description="Putative auto-transporter adhesin head GIN domain-containing protein" evidence="1">
    <location>
        <begin position="25"/>
        <end position="213"/>
    </location>
</feature>
<protein>
    <recommendedName>
        <fullName evidence="2">Putative auto-transporter adhesin head GIN domain-containing protein</fullName>
    </recommendedName>
</protein>
<feature type="domain" description="Putative auto-transporter adhesin head GIN" evidence="2">
    <location>
        <begin position="43"/>
        <end position="206"/>
    </location>
</feature>
<dbReference type="Pfam" id="PF10988">
    <property type="entry name" value="DUF2807"/>
    <property type="match status" value="1"/>
</dbReference>
<dbReference type="OrthoDB" id="796727at2"/>
<evidence type="ECO:0000259" key="2">
    <source>
        <dbReference type="Pfam" id="PF10988"/>
    </source>
</evidence>
<dbReference type="EMBL" id="SWBO01000003">
    <property type="protein sequence ID" value="TKC02042.1"/>
    <property type="molecule type" value="Genomic_DNA"/>
</dbReference>
<name>A0A4U1C7B5_9SPHI</name>